<evidence type="ECO:0000313" key="1">
    <source>
        <dbReference type="EMBL" id="EMI20710.1"/>
    </source>
</evidence>
<dbReference type="PATRIC" id="fig|1265738.3.peg.2356"/>
<organism evidence="1 2">
    <name type="scientific">Rhodopirellula maiorica SM1</name>
    <dbReference type="NCBI Taxonomy" id="1265738"/>
    <lineage>
        <taxon>Bacteria</taxon>
        <taxon>Pseudomonadati</taxon>
        <taxon>Planctomycetota</taxon>
        <taxon>Planctomycetia</taxon>
        <taxon>Pirellulales</taxon>
        <taxon>Pirellulaceae</taxon>
        <taxon>Novipirellula</taxon>
    </lineage>
</organism>
<protein>
    <submittedName>
        <fullName evidence="1">Uncharacterized protein</fullName>
    </submittedName>
</protein>
<gene>
    <name evidence="1" type="ORF">RMSM_02349</name>
</gene>
<dbReference type="Proteomes" id="UP000011991">
    <property type="component" value="Unassembled WGS sequence"/>
</dbReference>
<accession>M5RN30</accession>
<sequence>MFEGTTITFATLGGDAGYLGVAGYARRRYNKDQGVKK</sequence>
<reference evidence="1 2" key="1">
    <citation type="journal article" date="2013" name="Mar. Genomics">
        <title>Expression of sulfatases in Rhodopirellula baltica and the diversity of sulfatases in the genus Rhodopirellula.</title>
        <authorList>
            <person name="Wegner C.E."/>
            <person name="Richter-Heitmann T."/>
            <person name="Klindworth A."/>
            <person name="Klockow C."/>
            <person name="Richter M."/>
            <person name="Achstetter T."/>
            <person name="Glockner F.O."/>
            <person name="Harder J."/>
        </authorList>
    </citation>
    <scope>NUCLEOTIDE SEQUENCE [LARGE SCALE GENOMIC DNA]</scope>
    <source>
        <strain evidence="1 2">SM1</strain>
    </source>
</reference>
<dbReference type="EMBL" id="ANOG01000331">
    <property type="protein sequence ID" value="EMI20710.1"/>
    <property type="molecule type" value="Genomic_DNA"/>
</dbReference>
<comment type="caution">
    <text evidence="1">The sequence shown here is derived from an EMBL/GenBank/DDBJ whole genome shotgun (WGS) entry which is preliminary data.</text>
</comment>
<dbReference type="AlphaFoldDB" id="M5RN30"/>
<keyword evidence="2" id="KW-1185">Reference proteome</keyword>
<proteinExistence type="predicted"/>
<evidence type="ECO:0000313" key="2">
    <source>
        <dbReference type="Proteomes" id="UP000011991"/>
    </source>
</evidence>
<name>M5RN30_9BACT</name>